<evidence type="ECO:0000256" key="1">
    <source>
        <dbReference type="SAM" id="SignalP"/>
    </source>
</evidence>
<protein>
    <recommendedName>
        <fullName evidence="2">Peptidase M11 gametolysin domain-containing protein</fullName>
    </recommendedName>
</protein>
<feature type="chain" id="PRO_5045827959" description="Peptidase M11 gametolysin domain-containing protein" evidence="1">
    <location>
        <begin position="18"/>
        <end position="712"/>
    </location>
</feature>
<keyword evidence="1" id="KW-0732">Signal</keyword>
<feature type="signal peptide" evidence="1">
    <location>
        <begin position="1"/>
        <end position="17"/>
    </location>
</feature>
<organism evidence="3 4">
    <name type="scientific">Tetraparma gracilis</name>
    <dbReference type="NCBI Taxonomy" id="2962635"/>
    <lineage>
        <taxon>Eukaryota</taxon>
        <taxon>Sar</taxon>
        <taxon>Stramenopiles</taxon>
        <taxon>Ochrophyta</taxon>
        <taxon>Bolidophyceae</taxon>
        <taxon>Parmales</taxon>
        <taxon>Triparmaceae</taxon>
        <taxon>Tetraparma</taxon>
    </lineage>
</organism>
<proteinExistence type="predicted"/>
<sequence>MRFRLILALLLTPQTSGHGHARYPAPSAEQVALLSSATFTSSISCTPEELCSQYADGSEGCAFECEGHPIIATDIETSRMLETELEQYAGYQLTLTNCEIVPSDTSNTGLAIIVTPQTSIALAPAPEGAARRTSLTSGYCSIHSPPSMLSDKTVCAFIIRDTSEKFMQPETVTVDSVRASLIRAGEQISQCSNGHMNFVIGGPGVKDFDMDLSVYTNLGAAWSAARTQTDSVADISLCDHRFMVIPAAYPNQSIASAYLNNGDSQYQGEWALSMSAVIHEFGHNCAFAHSGEEDDEYGDVSGMMGYSSFIKDHDKCYNGAKSYWTGWYDTEKLVVDLGNDGGTVLLGNVIDDDVPGKLAEIHTIAFVPEDNVPGTTGGTFVTLNAAKLDNAETGEAQDKVTLTTTTSKTSVSKLVAKLGLGQTATVAGHTYTVTGIFINNSKDVVSYASVNITGVDLSGCPVCVHGEKSGDNCTCNCGPKYTGINCDIPTDNCCVDAASESECNYHTLLVSQTDTYGDGWNGNDLYALECKSSGIYEGEMSWKLIKDVGGVVVTSNNRPYDSPAGDLCSAPKKYLFDTVQEEEEEEEEEEGEELITIAHWDGWGDGWNGNFVVVKLSDDLSADDVVANSTQPSGVAAAGEWGYETTFMVPTNRRLYVFFGGGQYSQEVGFKISDSSGIPVYERTAPNVGVSSATTPLALLSPSSFTLTDEVV</sequence>
<reference evidence="3 4" key="1">
    <citation type="journal article" date="2023" name="Commun. Biol.">
        <title>Genome analysis of Parmales, the sister group of diatoms, reveals the evolutionary specialization of diatoms from phago-mixotrophs to photoautotrophs.</title>
        <authorList>
            <person name="Ban H."/>
            <person name="Sato S."/>
            <person name="Yoshikawa S."/>
            <person name="Yamada K."/>
            <person name="Nakamura Y."/>
            <person name="Ichinomiya M."/>
            <person name="Sato N."/>
            <person name="Blanc-Mathieu R."/>
            <person name="Endo H."/>
            <person name="Kuwata A."/>
            <person name="Ogata H."/>
        </authorList>
    </citation>
    <scope>NUCLEOTIDE SEQUENCE [LARGE SCALE GENOMIC DNA]</scope>
</reference>
<name>A0ABQ6N197_9STRA</name>
<dbReference type="EMBL" id="BRYB01003465">
    <property type="protein sequence ID" value="GMI37167.1"/>
    <property type="molecule type" value="Genomic_DNA"/>
</dbReference>
<dbReference type="InterPro" id="IPR008752">
    <property type="entry name" value="Peptidase_M11"/>
</dbReference>
<evidence type="ECO:0000259" key="2">
    <source>
        <dbReference type="Pfam" id="PF05548"/>
    </source>
</evidence>
<comment type="caution">
    <text evidence="3">The sequence shown here is derived from an EMBL/GenBank/DDBJ whole genome shotgun (WGS) entry which is preliminary data.</text>
</comment>
<dbReference type="Proteomes" id="UP001165060">
    <property type="component" value="Unassembled WGS sequence"/>
</dbReference>
<feature type="domain" description="Peptidase M11 gametolysin" evidence="2">
    <location>
        <begin position="272"/>
        <end position="330"/>
    </location>
</feature>
<evidence type="ECO:0000313" key="3">
    <source>
        <dbReference type="EMBL" id="GMI37167.1"/>
    </source>
</evidence>
<keyword evidence="4" id="KW-1185">Reference proteome</keyword>
<gene>
    <name evidence="3" type="ORF">TeGR_g10318</name>
</gene>
<dbReference type="Pfam" id="PF05548">
    <property type="entry name" value="Peptidase_M11"/>
    <property type="match status" value="1"/>
</dbReference>
<accession>A0ABQ6N197</accession>
<evidence type="ECO:0000313" key="4">
    <source>
        <dbReference type="Proteomes" id="UP001165060"/>
    </source>
</evidence>